<sequence length="604" mass="68784">MAENMTEDEVRDKAREILGLNNHGGGVTAGVGQLTTFNQLGFKGKLDKPDGWYLPANKSDTAVVLETKASKIALGATQAKELLKNIRIMNAKYEHVVGILYNGESTRVFKNGEEYKEKGSEKLHNIAYYTALFNVDHIDKQRIYELTARINNCLHFEFGIKNLYHRMIFTACALVAKRYDATMVSGMDYSEFHNAILNCLNKELLRDKHQNQKLGLLADVFSEIRMNLNVNSEDEKEQEHVKDLISNFIDWVTEISDCLNSDAWRGEDVMGIFFNEFNRYKKKTESGQVFTPEHITDFIYRILEVNQNDRVLDATCGSGGFLIKAMANMIDEAGGVNTEKAKEIKQNQLFGIEFDREIYALACANMLIHKDGKTNLEQLDARSGEAGKWIAHQNITKVLMNPPYEKKYGCMVIVENVLDNVPPNTPCAFVLPDKKLEKTGKKQMARILEHHRLRKVVKLPEDLFFGIGMTTSIFVFEAGVPQNGHEFFTCWMKDDGLETVKNKGRHDVRGRWPAIERCWIDIVSKQSGDDTCVWESPDECLSYQAPIKPFEISEEDFRKTAMDYLMYKKGIDAKAFSGQLFDRIMYSATIDGDEDNVIISLRKG</sequence>
<dbReference type="GO" id="GO:0008170">
    <property type="term" value="F:N-methyltransferase activity"/>
    <property type="evidence" value="ECO:0007669"/>
    <property type="project" value="InterPro"/>
</dbReference>
<dbReference type="GO" id="GO:0009007">
    <property type="term" value="F:site-specific DNA-methyltransferase (adenine-specific) activity"/>
    <property type="evidence" value="ECO:0007669"/>
    <property type="project" value="UniProtKB-EC"/>
</dbReference>
<keyword evidence="3" id="KW-0808">Transferase</keyword>
<dbReference type="GO" id="GO:0003677">
    <property type="term" value="F:DNA binding"/>
    <property type="evidence" value="ECO:0007669"/>
    <property type="project" value="InterPro"/>
</dbReference>
<accession>A0AAW4TQR9</accession>
<evidence type="ECO:0000313" key="9">
    <source>
        <dbReference type="Proteomes" id="UP001197735"/>
    </source>
</evidence>
<reference evidence="8" key="1">
    <citation type="submission" date="2021-07" db="EMBL/GenBank/DDBJ databases">
        <title>Xylan utilisation by Bifidobacterium pseudocatenulatum.</title>
        <authorList>
            <person name="Watanabe Y."/>
        </authorList>
    </citation>
    <scope>NUCLEOTIDE SEQUENCE</scope>
    <source>
        <strain evidence="8">YIT12824</strain>
    </source>
</reference>
<dbReference type="InterPro" id="IPR003356">
    <property type="entry name" value="DNA_methylase_A-5"/>
</dbReference>
<keyword evidence="2 8" id="KW-0489">Methyltransferase</keyword>
<evidence type="ECO:0000313" key="8">
    <source>
        <dbReference type="EMBL" id="MCB4880221.1"/>
    </source>
</evidence>
<dbReference type="EC" id="2.1.1.72" evidence="1"/>
<keyword evidence="4" id="KW-0949">S-adenosyl-L-methionine</keyword>
<dbReference type="SUPFAM" id="SSF53335">
    <property type="entry name" value="S-adenosyl-L-methionine-dependent methyltransferases"/>
    <property type="match status" value="1"/>
</dbReference>
<proteinExistence type="predicted"/>
<dbReference type="GO" id="GO:0032259">
    <property type="term" value="P:methylation"/>
    <property type="evidence" value="ECO:0007669"/>
    <property type="project" value="UniProtKB-KW"/>
</dbReference>
<dbReference type="EMBL" id="JAHXEI010000002">
    <property type="protein sequence ID" value="MCB4880221.1"/>
    <property type="molecule type" value="Genomic_DNA"/>
</dbReference>
<dbReference type="PRINTS" id="PR00507">
    <property type="entry name" value="N12N6MTFRASE"/>
</dbReference>
<feature type="domain" description="DNA methylase adenine-specific" evidence="7">
    <location>
        <begin position="273"/>
        <end position="409"/>
    </location>
</feature>
<dbReference type="Proteomes" id="UP001197735">
    <property type="component" value="Unassembled WGS sequence"/>
</dbReference>
<evidence type="ECO:0000259" key="7">
    <source>
        <dbReference type="Pfam" id="PF02384"/>
    </source>
</evidence>
<protein>
    <recommendedName>
        <fullName evidence="1">site-specific DNA-methyltransferase (adenine-specific)</fullName>
        <ecNumber evidence="1">2.1.1.72</ecNumber>
    </recommendedName>
</protein>
<organism evidence="8 9">
    <name type="scientific">Bifidobacterium pseudocatenulatum</name>
    <dbReference type="NCBI Taxonomy" id="28026"/>
    <lineage>
        <taxon>Bacteria</taxon>
        <taxon>Bacillati</taxon>
        <taxon>Actinomycetota</taxon>
        <taxon>Actinomycetes</taxon>
        <taxon>Bifidobacteriales</taxon>
        <taxon>Bifidobacteriaceae</taxon>
        <taxon>Bifidobacterium</taxon>
    </lineage>
</organism>
<evidence type="ECO:0000256" key="2">
    <source>
        <dbReference type="ARBA" id="ARBA00022603"/>
    </source>
</evidence>
<evidence type="ECO:0000256" key="6">
    <source>
        <dbReference type="ARBA" id="ARBA00047942"/>
    </source>
</evidence>
<dbReference type="InterPro" id="IPR029063">
    <property type="entry name" value="SAM-dependent_MTases_sf"/>
</dbReference>
<evidence type="ECO:0000256" key="3">
    <source>
        <dbReference type="ARBA" id="ARBA00022679"/>
    </source>
</evidence>
<keyword evidence="5" id="KW-0680">Restriction system</keyword>
<dbReference type="PANTHER" id="PTHR42933">
    <property type="entry name" value="SLR6095 PROTEIN"/>
    <property type="match status" value="1"/>
</dbReference>
<dbReference type="PANTHER" id="PTHR42933:SF1">
    <property type="entry name" value="SITE-SPECIFIC DNA-METHYLTRANSFERASE (ADENINE-SPECIFIC)"/>
    <property type="match status" value="1"/>
</dbReference>
<dbReference type="Gene3D" id="3.40.50.150">
    <property type="entry name" value="Vaccinia Virus protein VP39"/>
    <property type="match status" value="1"/>
</dbReference>
<comment type="caution">
    <text evidence="8">The sequence shown here is derived from an EMBL/GenBank/DDBJ whole genome shotgun (WGS) entry which is preliminary data.</text>
</comment>
<dbReference type="RefSeq" id="WP_195327808.1">
    <property type="nucleotide sequence ID" value="NZ_JADNCZ010000008.1"/>
</dbReference>
<name>A0AAW4TQR9_BIFPS</name>
<gene>
    <name evidence="8" type="ORF">KZP06_05710</name>
</gene>
<evidence type="ECO:0000256" key="1">
    <source>
        <dbReference type="ARBA" id="ARBA00011900"/>
    </source>
</evidence>
<dbReference type="AlphaFoldDB" id="A0AAW4TQR9"/>
<comment type="catalytic activity">
    <reaction evidence="6">
        <text>a 2'-deoxyadenosine in DNA + S-adenosyl-L-methionine = an N(6)-methyl-2'-deoxyadenosine in DNA + S-adenosyl-L-homocysteine + H(+)</text>
        <dbReference type="Rhea" id="RHEA:15197"/>
        <dbReference type="Rhea" id="RHEA-COMP:12418"/>
        <dbReference type="Rhea" id="RHEA-COMP:12419"/>
        <dbReference type="ChEBI" id="CHEBI:15378"/>
        <dbReference type="ChEBI" id="CHEBI:57856"/>
        <dbReference type="ChEBI" id="CHEBI:59789"/>
        <dbReference type="ChEBI" id="CHEBI:90615"/>
        <dbReference type="ChEBI" id="CHEBI:90616"/>
        <dbReference type="EC" id="2.1.1.72"/>
    </reaction>
</comment>
<evidence type="ECO:0000256" key="4">
    <source>
        <dbReference type="ARBA" id="ARBA00022691"/>
    </source>
</evidence>
<dbReference type="InterPro" id="IPR051537">
    <property type="entry name" value="DNA_Adenine_Mtase"/>
</dbReference>
<evidence type="ECO:0000256" key="5">
    <source>
        <dbReference type="ARBA" id="ARBA00022747"/>
    </source>
</evidence>
<dbReference type="Pfam" id="PF02384">
    <property type="entry name" value="N6_Mtase"/>
    <property type="match status" value="1"/>
</dbReference>
<dbReference type="GO" id="GO:0009307">
    <property type="term" value="P:DNA restriction-modification system"/>
    <property type="evidence" value="ECO:0007669"/>
    <property type="project" value="UniProtKB-KW"/>
</dbReference>